<dbReference type="Proteomes" id="UP000321456">
    <property type="component" value="Unassembled WGS sequence"/>
</dbReference>
<evidence type="ECO:0000313" key="1">
    <source>
        <dbReference type="EMBL" id="TXN35712.1"/>
    </source>
</evidence>
<protein>
    <recommendedName>
        <fullName evidence="3">ParB/Sulfiredoxin domain-containing protein</fullName>
    </recommendedName>
</protein>
<dbReference type="AlphaFoldDB" id="A0A5C8V3V6"/>
<dbReference type="EMBL" id="VRUR01000002">
    <property type="protein sequence ID" value="TXN35712.1"/>
    <property type="molecule type" value="Genomic_DNA"/>
</dbReference>
<organism evidence="1 2">
    <name type="scientific">Flagellimonas hymeniacidonis</name>
    <dbReference type="NCBI Taxonomy" id="2603628"/>
    <lineage>
        <taxon>Bacteria</taxon>
        <taxon>Pseudomonadati</taxon>
        <taxon>Bacteroidota</taxon>
        <taxon>Flavobacteriia</taxon>
        <taxon>Flavobacteriales</taxon>
        <taxon>Flavobacteriaceae</taxon>
        <taxon>Flagellimonas</taxon>
    </lineage>
</organism>
<evidence type="ECO:0008006" key="3">
    <source>
        <dbReference type="Google" id="ProtNLM"/>
    </source>
</evidence>
<evidence type="ECO:0000313" key="2">
    <source>
        <dbReference type="Proteomes" id="UP000321456"/>
    </source>
</evidence>
<comment type="caution">
    <text evidence="1">The sequence shown here is derived from an EMBL/GenBank/DDBJ whole genome shotgun (WGS) entry which is preliminary data.</text>
</comment>
<reference evidence="1 2" key="1">
    <citation type="submission" date="2019-08" db="EMBL/GenBank/DDBJ databases">
        <title>Professor.</title>
        <authorList>
            <person name="Park J.S."/>
        </authorList>
    </citation>
    <scope>NUCLEOTIDE SEQUENCE [LARGE SCALE GENOMIC DNA]</scope>
    <source>
        <strain evidence="1 2">176CP5-101</strain>
    </source>
</reference>
<sequence length="125" mass="14404">MHEITLKNVRDLLESGTLELVATQDAINLPILQRIYKKMKIGIEFANIRVKGSRIVDGHHRYICSELSKTKIGQNDWQISSTAVDCSWRDVNIIEKDYETPEMIQVHNERDAELNDVDINVLNDL</sequence>
<proteinExistence type="predicted"/>
<accession>A0A5C8V3V6</accession>
<keyword evidence="2" id="KW-1185">Reference proteome</keyword>
<dbReference type="RefSeq" id="WP_147744469.1">
    <property type="nucleotide sequence ID" value="NZ_VRUR01000002.1"/>
</dbReference>
<name>A0A5C8V3V6_9FLAO</name>
<gene>
    <name evidence="1" type="ORF">FVB32_14155</name>
</gene>